<proteinExistence type="predicted"/>
<keyword evidence="1" id="KW-0862">Zinc</keyword>
<dbReference type="AlphaFoldDB" id="A0A8S0Q6A1"/>
<protein>
    <submittedName>
        <fullName evidence="4">---NA</fullName>
    </submittedName>
</protein>
<feature type="region of interest" description="Disordered" evidence="2">
    <location>
        <begin position="76"/>
        <end position="128"/>
    </location>
</feature>
<dbReference type="GO" id="GO:0008270">
    <property type="term" value="F:zinc ion binding"/>
    <property type="evidence" value="ECO:0007669"/>
    <property type="project" value="UniProtKB-KW"/>
</dbReference>
<dbReference type="Gene3D" id="4.10.60.10">
    <property type="entry name" value="Zinc finger, CCHC-type"/>
    <property type="match status" value="1"/>
</dbReference>
<feature type="compositionally biased region" description="Basic and acidic residues" evidence="2">
    <location>
        <begin position="31"/>
        <end position="43"/>
    </location>
</feature>
<keyword evidence="5" id="KW-1185">Reference proteome</keyword>
<dbReference type="SUPFAM" id="SSF57756">
    <property type="entry name" value="Retrovirus zinc finger-like domains"/>
    <property type="match status" value="1"/>
</dbReference>
<sequence length="128" mass="14880">MSQDAYTSIRMLNPKTINELEQMIKSWQDVQDKSRKISNDRQSKNCQNKQALGSLSQDIKDQANKPKEFWCLNCGQKGHGTRSCPKPYDADKCRKQKEEWSKKPPQNNESSSDNEEVRYIQVKECPPE</sequence>
<keyword evidence="1" id="KW-0479">Metal-binding</keyword>
<dbReference type="InterPro" id="IPR001878">
    <property type="entry name" value="Znf_CCHC"/>
</dbReference>
<dbReference type="EMBL" id="CACTIH010001730">
    <property type="protein sequence ID" value="CAA2962821.1"/>
    <property type="molecule type" value="Genomic_DNA"/>
</dbReference>
<gene>
    <name evidence="4" type="ORF">OLEA9_A081906</name>
</gene>
<dbReference type="Proteomes" id="UP000594638">
    <property type="component" value="Unassembled WGS sequence"/>
</dbReference>
<evidence type="ECO:0000256" key="2">
    <source>
        <dbReference type="SAM" id="MobiDB-lite"/>
    </source>
</evidence>
<dbReference type="PROSITE" id="PS50158">
    <property type="entry name" value="ZF_CCHC"/>
    <property type="match status" value="1"/>
</dbReference>
<keyword evidence="1" id="KW-0863">Zinc-finger</keyword>
<name>A0A8S0Q6A1_OLEEU</name>
<reference evidence="4 5" key="1">
    <citation type="submission" date="2019-12" db="EMBL/GenBank/DDBJ databases">
        <authorList>
            <person name="Alioto T."/>
            <person name="Alioto T."/>
            <person name="Gomez Garrido J."/>
        </authorList>
    </citation>
    <scope>NUCLEOTIDE SEQUENCE [LARGE SCALE GENOMIC DNA]</scope>
</reference>
<feature type="region of interest" description="Disordered" evidence="2">
    <location>
        <begin position="31"/>
        <end position="59"/>
    </location>
</feature>
<evidence type="ECO:0000259" key="3">
    <source>
        <dbReference type="PROSITE" id="PS50158"/>
    </source>
</evidence>
<dbReference type="GO" id="GO:0003676">
    <property type="term" value="F:nucleic acid binding"/>
    <property type="evidence" value="ECO:0007669"/>
    <property type="project" value="InterPro"/>
</dbReference>
<accession>A0A8S0Q6A1</accession>
<dbReference type="Gramene" id="OE9A081906T1">
    <property type="protein sequence ID" value="OE9A081906C1"/>
    <property type="gene ID" value="OE9A081906"/>
</dbReference>
<organism evidence="4 5">
    <name type="scientific">Olea europaea subsp. europaea</name>
    <dbReference type="NCBI Taxonomy" id="158383"/>
    <lineage>
        <taxon>Eukaryota</taxon>
        <taxon>Viridiplantae</taxon>
        <taxon>Streptophyta</taxon>
        <taxon>Embryophyta</taxon>
        <taxon>Tracheophyta</taxon>
        <taxon>Spermatophyta</taxon>
        <taxon>Magnoliopsida</taxon>
        <taxon>eudicotyledons</taxon>
        <taxon>Gunneridae</taxon>
        <taxon>Pentapetalae</taxon>
        <taxon>asterids</taxon>
        <taxon>lamiids</taxon>
        <taxon>Lamiales</taxon>
        <taxon>Oleaceae</taxon>
        <taxon>Oleeae</taxon>
        <taxon>Olea</taxon>
    </lineage>
</organism>
<feature type="domain" description="CCHC-type" evidence="3">
    <location>
        <begin position="71"/>
        <end position="86"/>
    </location>
</feature>
<dbReference type="InterPro" id="IPR036875">
    <property type="entry name" value="Znf_CCHC_sf"/>
</dbReference>
<evidence type="ECO:0000313" key="4">
    <source>
        <dbReference type="EMBL" id="CAA2962821.1"/>
    </source>
</evidence>
<feature type="compositionally biased region" description="Basic and acidic residues" evidence="2">
    <location>
        <begin position="88"/>
        <end position="102"/>
    </location>
</feature>
<evidence type="ECO:0000256" key="1">
    <source>
        <dbReference type="PROSITE-ProRule" id="PRU00047"/>
    </source>
</evidence>
<evidence type="ECO:0000313" key="5">
    <source>
        <dbReference type="Proteomes" id="UP000594638"/>
    </source>
</evidence>
<comment type="caution">
    <text evidence="4">The sequence shown here is derived from an EMBL/GenBank/DDBJ whole genome shotgun (WGS) entry which is preliminary data.</text>
</comment>
<feature type="non-terminal residue" evidence="4">
    <location>
        <position position="128"/>
    </location>
</feature>
<feature type="compositionally biased region" description="Polar residues" evidence="2">
    <location>
        <begin position="44"/>
        <end position="57"/>
    </location>
</feature>